<protein>
    <recommendedName>
        <fullName evidence="1">Protein kinase domain-containing protein</fullName>
    </recommendedName>
</protein>
<dbReference type="InterPro" id="IPR000719">
    <property type="entry name" value="Prot_kinase_dom"/>
</dbReference>
<dbReference type="Pfam" id="PF07714">
    <property type="entry name" value="PK_Tyr_Ser-Thr"/>
    <property type="match status" value="1"/>
</dbReference>
<evidence type="ECO:0000313" key="3">
    <source>
        <dbReference type="Proteomes" id="UP000265703"/>
    </source>
</evidence>
<keyword evidence="3" id="KW-1185">Reference proteome</keyword>
<dbReference type="Proteomes" id="UP000265703">
    <property type="component" value="Unassembled WGS sequence"/>
</dbReference>
<dbReference type="GO" id="GO:0004672">
    <property type="term" value="F:protein kinase activity"/>
    <property type="evidence" value="ECO:0007669"/>
    <property type="project" value="InterPro"/>
</dbReference>
<accession>A0A397SIR4</accession>
<reference evidence="2 3" key="1">
    <citation type="submission" date="2018-06" db="EMBL/GenBank/DDBJ databases">
        <title>Comparative genomics reveals the genomic features of Rhizophagus irregularis, R. cerebriforme, R. diaphanum and Gigaspora rosea, and their symbiotic lifestyle signature.</title>
        <authorList>
            <person name="Morin E."/>
            <person name="San Clemente H."/>
            <person name="Chen E.C.H."/>
            <person name="De La Providencia I."/>
            <person name="Hainaut M."/>
            <person name="Kuo A."/>
            <person name="Kohler A."/>
            <person name="Murat C."/>
            <person name="Tang N."/>
            <person name="Roy S."/>
            <person name="Loubradou J."/>
            <person name="Henrissat B."/>
            <person name="Grigoriev I.V."/>
            <person name="Corradi N."/>
            <person name="Roux C."/>
            <person name="Martin F.M."/>
        </authorList>
    </citation>
    <scope>NUCLEOTIDE SEQUENCE [LARGE SCALE GENOMIC DNA]</scope>
    <source>
        <strain evidence="2 3">DAOM 227022</strain>
    </source>
</reference>
<proteinExistence type="predicted"/>
<evidence type="ECO:0000313" key="2">
    <source>
        <dbReference type="EMBL" id="RIA86053.1"/>
    </source>
</evidence>
<name>A0A397SIR4_9GLOM</name>
<dbReference type="EMBL" id="QKYT01000387">
    <property type="protein sequence ID" value="RIA86053.1"/>
    <property type="molecule type" value="Genomic_DNA"/>
</dbReference>
<feature type="domain" description="Protein kinase" evidence="1">
    <location>
        <begin position="18"/>
        <end position="285"/>
    </location>
</feature>
<dbReference type="InterPro" id="IPR001245">
    <property type="entry name" value="Ser-Thr/Tyr_kinase_cat_dom"/>
</dbReference>
<dbReference type="OrthoDB" id="544350at2759"/>
<sequence length="294" mass="34356">MQFNHSETEIPLIPFSEIIDLKEIARGDYSSIYEAIWNDEQNVEQKKVAIKKFLNQEDYDTYFQNEYNSHFECCNCGCINRCLGITKDPESNNYMFVLEFAKGGNLYDYLQTNFSNITWEEKGQILLEISIGRACILLYFSFSYCDNSLNLAIAKFCPIIRKLSVGFKNNELENVENSFKSHQYLKSYKFWHGVSLLSKKEKCLEIWKFKFRTLIACLPNSSKEILHKNGIIISPPTSKPPMFNYATFCKVLSINQVHYMLELLLKNQQPTLTENDTLILSQEIFKHYLVKLIL</sequence>
<evidence type="ECO:0000259" key="1">
    <source>
        <dbReference type="SMART" id="SM00220"/>
    </source>
</evidence>
<dbReference type="STRING" id="658196.A0A397SIR4"/>
<gene>
    <name evidence="2" type="ORF">C1645_829882</name>
</gene>
<dbReference type="Gene3D" id="1.10.510.10">
    <property type="entry name" value="Transferase(Phosphotransferase) domain 1"/>
    <property type="match status" value="1"/>
</dbReference>
<organism evidence="2 3">
    <name type="scientific">Glomus cerebriforme</name>
    <dbReference type="NCBI Taxonomy" id="658196"/>
    <lineage>
        <taxon>Eukaryota</taxon>
        <taxon>Fungi</taxon>
        <taxon>Fungi incertae sedis</taxon>
        <taxon>Mucoromycota</taxon>
        <taxon>Glomeromycotina</taxon>
        <taxon>Glomeromycetes</taxon>
        <taxon>Glomerales</taxon>
        <taxon>Glomeraceae</taxon>
        <taxon>Glomus</taxon>
    </lineage>
</organism>
<dbReference type="InterPro" id="IPR011009">
    <property type="entry name" value="Kinase-like_dom_sf"/>
</dbReference>
<dbReference type="SMART" id="SM00220">
    <property type="entry name" value="S_TKc"/>
    <property type="match status" value="1"/>
</dbReference>
<dbReference type="SUPFAM" id="SSF56112">
    <property type="entry name" value="Protein kinase-like (PK-like)"/>
    <property type="match status" value="1"/>
</dbReference>
<dbReference type="AlphaFoldDB" id="A0A397SIR4"/>
<comment type="caution">
    <text evidence="2">The sequence shown here is derived from an EMBL/GenBank/DDBJ whole genome shotgun (WGS) entry which is preliminary data.</text>
</comment>
<dbReference type="GO" id="GO:0005524">
    <property type="term" value="F:ATP binding"/>
    <property type="evidence" value="ECO:0007669"/>
    <property type="project" value="InterPro"/>
</dbReference>